<keyword evidence="12" id="KW-1185">Reference proteome</keyword>
<evidence type="ECO:0000256" key="3">
    <source>
        <dbReference type="ARBA" id="ARBA00022448"/>
    </source>
</evidence>
<dbReference type="GO" id="GO:0005543">
    <property type="term" value="F:phospholipid binding"/>
    <property type="evidence" value="ECO:0007669"/>
    <property type="project" value="TreeGrafter"/>
</dbReference>
<evidence type="ECO:0000256" key="9">
    <source>
        <dbReference type="SAM" id="MobiDB-lite"/>
    </source>
</evidence>
<evidence type="ECO:0000313" key="11">
    <source>
        <dbReference type="EMBL" id="RWS27131.1"/>
    </source>
</evidence>
<reference evidence="11 12" key="1">
    <citation type="journal article" date="2018" name="Gigascience">
        <title>Genomes of trombidid mites reveal novel predicted allergens and laterally-transferred genes associated with secondary metabolism.</title>
        <authorList>
            <person name="Dong X."/>
            <person name="Chaisiri K."/>
            <person name="Xia D."/>
            <person name="Armstrong S.D."/>
            <person name="Fang Y."/>
            <person name="Donnelly M.J."/>
            <person name="Kadowaki T."/>
            <person name="McGarry J.W."/>
            <person name="Darby A.C."/>
            <person name="Makepeace B.L."/>
        </authorList>
    </citation>
    <scope>NUCLEOTIDE SEQUENCE [LARGE SCALE GENOMIC DNA]</scope>
    <source>
        <strain evidence="11">UoL-UT</strain>
    </source>
</reference>
<evidence type="ECO:0000256" key="6">
    <source>
        <dbReference type="ARBA" id="ARBA00023010"/>
    </source>
</evidence>
<dbReference type="EMBL" id="NCKV01002238">
    <property type="protein sequence ID" value="RWS27131.1"/>
    <property type="molecule type" value="Genomic_DNA"/>
</dbReference>
<dbReference type="InterPro" id="IPR026010">
    <property type="entry name" value="NSP1/NUP62"/>
</dbReference>
<proteinExistence type="inferred from homology"/>
<sequence>MADKDKWTFGQSSGFGFGNPAANPVRNTGFSFGTPATTAPFAGTTSAWPFSQTTSANSAFNFGSVPATTGTANTGFTFGAPTTTTTANTGFAFNTPNTATMSSGFTFGAPTTTSTMPFSGTSSVTPFTQSGTSSTFSFGSAPTTTTNVGFTFNTPTTTTASTGFMLGTPITPSTTTTLLSSAPSLLQSSQALTTNSAFSFGSVPAITTSNTGFPFSASTTVANLFPATSSVLPVVQATTVPSTQAVTVSTTSALKTTASQLTPANVPTTKTVAFTFPQSILTTTTNSSVVTTAAATTTASLLLTTTTAPATTVTSSVSTANNQMSFKQLEDHINIWFNELNQLEMDFQQQAQTINSWDSLLVNNALKITEVNEALERLKSDHTRIDHQLDFIISQQNELDSLLEPLENIKIDSSVLDSATTEREETYSLVEQVNNDLQTIGCDLQTFIKRLNETKSNQDTHDPLSSINKILNSHMDALQYIENQIILLKANLPQN</sequence>
<evidence type="ECO:0000259" key="10">
    <source>
        <dbReference type="Pfam" id="PF05064"/>
    </source>
</evidence>
<accession>A0A443SHW6</accession>
<dbReference type="PANTHER" id="PTHR12084">
    <property type="entry name" value="NUCLEAR PORE GLYCOPROTEIN P62-RELATED"/>
    <property type="match status" value="1"/>
</dbReference>
<keyword evidence="5" id="KW-0653">Protein transport</keyword>
<dbReference type="InterPro" id="IPR007758">
    <property type="entry name" value="Nucleoporin_NSP1_C"/>
</dbReference>
<gene>
    <name evidence="11" type="ORF">B4U80_11412</name>
</gene>
<dbReference type="STRING" id="299467.A0A443SHW6"/>
<feature type="domain" description="Nucleoporin NSP1-like C-terminal" evidence="10">
    <location>
        <begin position="315"/>
        <end position="408"/>
    </location>
</feature>
<dbReference type="PANTHER" id="PTHR12084:SF0">
    <property type="entry name" value="NUCLEAR PORE GLYCOPROTEIN P62"/>
    <property type="match status" value="1"/>
</dbReference>
<evidence type="ECO:0000256" key="2">
    <source>
        <dbReference type="ARBA" id="ARBA00005911"/>
    </source>
</evidence>
<dbReference type="OrthoDB" id="344345at2759"/>
<dbReference type="AlphaFoldDB" id="A0A443SHW6"/>
<dbReference type="VEuPathDB" id="VectorBase:LDEU004910"/>
<comment type="subcellular location">
    <subcellularLocation>
        <location evidence="1">Nucleus</location>
        <location evidence="1">Nuclear pore complex</location>
    </subcellularLocation>
</comment>
<feature type="region of interest" description="Disordered" evidence="9">
    <location>
        <begin position="1"/>
        <end position="20"/>
    </location>
</feature>
<protein>
    <submittedName>
        <fullName evidence="11">Nuclear pore complex protein Nup214-like protein</fullName>
    </submittedName>
</protein>
<evidence type="ECO:0000256" key="1">
    <source>
        <dbReference type="ARBA" id="ARBA00004567"/>
    </source>
</evidence>
<dbReference type="GO" id="GO:0051028">
    <property type="term" value="P:mRNA transport"/>
    <property type="evidence" value="ECO:0007669"/>
    <property type="project" value="UniProtKB-KW"/>
</dbReference>
<keyword evidence="3" id="KW-0813">Transport</keyword>
<dbReference type="GO" id="GO:0006606">
    <property type="term" value="P:protein import into nucleus"/>
    <property type="evidence" value="ECO:0007669"/>
    <property type="project" value="TreeGrafter"/>
</dbReference>
<keyword evidence="7" id="KW-0906">Nuclear pore complex</keyword>
<keyword evidence="4" id="KW-0509">mRNA transport</keyword>
<keyword evidence="6" id="KW-0811">Translocation</keyword>
<dbReference type="Pfam" id="PF05064">
    <property type="entry name" value="Nsp1_C"/>
    <property type="match status" value="1"/>
</dbReference>
<dbReference type="Proteomes" id="UP000288716">
    <property type="component" value="Unassembled WGS sequence"/>
</dbReference>
<evidence type="ECO:0000256" key="8">
    <source>
        <dbReference type="ARBA" id="ARBA00023242"/>
    </source>
</evidence>
<organism evidence="11 12">
    <name type="scientific">Leptotrombidium deliense</name>
    <dbReference type="NCBI Taxonomy" id="299467"/>
    <lineage>
        <taxon>Eukaryota</taxon>
        <taxon>Metazoa</taxon>
        <taxon>Ecdysozoa</taxon>
        <taxon>Arthropoda</taxon>
        <taxon>Chelicerata</taxon>
        <taxon>Arachnida</taxon>
        <taxon>Acari</taxon>
        <taxon>Acariformes</taxon>
        <taxon>Trombidiformes</taxon>
        <taxon>Prostigmata</taxon>
        <taxon>Anystina</taxon>
        <taxon>Parasitengona</taxon>
        <taxon>Trombiculoidea</taxon>
        <taxon>Trombiculidae</taxon>
        <taxon>Leptotrombidium</taxon>
    </lineage>
</organism>
<comment type="caution">
    <text evidence="11">The sequence shown here is derived from an EMBL/GenBank/DDBJ whole genome shotgun (WGS) entry which is preliminary data.</text>
</comment>
<dbReference type="GO" id="GO:0006405">
    <property type="term" value="P:RNA export from nucleus"/>
    <property type="evidence" value="ECO:0007669"/>
    <property type="project" value="TreeGrafter"/>
</dbReference>
<name>A0A443SHW6_9ACAR</name>
<dbReference type="Gene3D" id="1.20.5.170">
    <property type="match status" value="1"/>
</dbReference>
<dbReference type="GO" id="GO:0017056">
    <property type="term" value="F:structural constituent of nuclear pore"/>
    <property type="evidence" value="ECO:0007669"/>
    <property type="project" value="InterPro"/>
</dbReference>
<evidence type="ECO:0000256" key="4">
    <source>
        <dbReference type="ARBA" id="ARBA00022816"/>
    </source>
</evidence>
<comment type="similarity">
    <text evidence="2">Belongs to the nucleoporin NSP1/NUP62 family.</text>
</comment>
<evidence type="ECO:0000256" key="5">
    <source>
        <dbReference type="ARBA" id="ARBA00022927"/>
    </source>
</evidence>
<dbReference type="GO" id="GO:0044613">
    <property type="term" value="C:nuclear pore central transport channel"/>
    <property type="evidence" value="ECO:0007669"/>
    <property type="project" value="TreeGrafter"/>
</dbReference>
<evidence type="ECO:0000313" key="12">
    <source>
        <dbReference type="Proteomes" id="UP000288716"/>
    </source>
</evidence>
<keyword evidence="8" id="KW-0539">Nucleus</keyword>
<evidence type="ECO:0000256" key="7">
    <source>
        <dbReference type="ARBA" id="ARBA00023132"/>
    </source>
</evidence>